<proteinExistence type="predicted"/>
<protein>
    <submittedName>
        <fullName evidence="2">Uncharacterized protein</fullName>
    </submittedName>
</protein>
<reference evidence="2" key="1">
    <citation type="journal article" date="2023" name="G3 (Bethesda)">
        <title>A reference genome for the long-term kleptoplast-retaining sea slug Elysia crispata morphotype clarki.</title>
        <authorList>
            <person name="Eastman K.E."/>
            <person name="Pendleton A.L."/>
            <person name="Shaikh M.A."/>
            <person name="Suttiyut T."/>
            <person name="Ogas R."/>
            <person name="Tomko P."/>
            <person name="Gavelis G."/>
            <person name="Widhalm J.R."/>
            <person name="Wisecaver J.H."/>
        </authorList>
    </citation>
    <scope>NUCLEOTIDE SEQUENCE</scope>
    <source>
        <strain evidence="2">ECLA1</strain>
    </source>
</reference>
<name>A0AAE0YF28_9GAST</name>
<dbReference type="EMBL" id="JAWDGP010006346">
    <property type="protein sequence ID" value="KAK3742569.1"/>
    <property type="molecule type" value="Genomic_DNA"/>
</dbReference>
<evidence type="ECO:0000256" key="1">
    <source>
        <dbReference type="SAM" id="MobiDB-lite"/>
    </source>
</evidence>
<dbReference type="Proteomes" id="UP001283361">
    <property type="component" value="Unassembled WGS sequence"/>
</dbReference>
<sequence length="115" mass="12854">MVSRSMGKFIMQMDHCCQTPPAMNGLNLQNSTFMTACMRLRIVQRVLAVYRHMLQDFQRLIPEHSKHVSSMSAGAGNQAGHVKMVLRADFSKDGSRYNLPQGSGEVSILPDQSLE</sequence>
<organism evidence="2 3">
    <name type="scientific">Elysia crispata</name>
    <name type="common">lettuce slug</name>
    <dbReference type="NCBI Taxonomy" id="231223"/>
    <lineage>
        <taxon>Eukaryota</taxon>
        <taxon>Metazoa</taxon>
        <taxon>Spiralia</taxon>
        <taxon>Lophotrochozoa</taxon>
        <taxon>Mollusca</taxon>
        <taxon>Gastropoda</taxon>
        <taxon>Heterobranchia</taxon>
        <taxon>Euthyneura</taxon>
        <taxon>Panpulmonata</taxon>
        <taxon>Sacoglossa</taxon>
        <taxon>Placobranchoidea</taxon>
        <taxon>Plakobranchidae</taxon>
        <taxon>Elysia</taxon>
    </lineage>
</organism>
<comment type="caution">
    <text evidence="2">The sequence shown here is derived from an EMBL/GenBank/DDBJ whole genome shotgun (WGS) entry which is preliminary data.</text>
</comment>
<feature type="region of interest" description="Disordered" evidence="1">
    <location>
        <begin position="96"/>
        <end position="115"/>
    </location>
</feature>
<dbReference type="AlphaFoldDB" id="A0AAE0YF28"/>
<gene>
    <name evidence="2" type="ORF">RRG08_023402</name>
</gene>
<evidence type="ECO:0000313" key="2">
    <source>
        <dbReference type="EMBL" id="KAK3742569.1"/>
    </source>
</evidence>
<keyword evidence="3" id="KW-1185">Reference proteome</keyword>
<evidence type="ECO:0000313" key="3">
    <source>
        <dbReference type="Proteomes" id="UP001283361"/>
    </source>
</evidence>
<accession>A0AAE0YF28</accession>